<dbReference type="PANTHER" id="PTHR10828">
    <property type="entry name" value="M-PHASE INDUCER PHOSPHATASE DUAL SPECIFICITY PHOSPHATASE CDC25"/>
    <property type="match status" value="1"/>
</dbReference>
<dbReference type="GO" id="GO:0004725">
    <property type="term" value="F:protein tyrosine phosphatase activity"/>
    <property type="evidence" value="ECO:0007669"/>
    <property type="project" value="UniProtKB-EC"/>
</dbReference>
<proteinExistence type="inferred from homology"/>
<dbReference type="WBParaSite" id="ACRNAN_scaffold3542.g9055.t1">
    <property type="protein sequence ID" value="ACRNAN_scaffold3542.g9055.t1"/>
    <property type="gene ID" value="ACRNAN_scaffold3542.g9055"/>
</dbReference>
<sequence>MHFESQLSLKKPNLVEIDEHVIELSDEEVEVDRKLRKKTEGITKRSRGLCLIDITNRKRVAEDFRTHSENFIRRKSDSFSAYGEEEYKNVQMETKILLRRSQSTIETSSAEILLSPAIQQGFEGFSNSLAFREIDGATLVNWMKSSVFWDKYHIVDCRYPYEYHGGHIKGAVNLFEPNKLETLFYPEVTEAFMEISEKIPIFYCEYSKTRGPKMANRLRAIDRKRNLNRYPALHYDDIYVLKNGYREFYNIASYQEYCDPKGYVKMRHSDYNDELKRYPFHKSRSTSSDLDGSRKNYRRAKFNRPVKNEEDSYSQPVMSSSYDDEEVFDDSLEFGISLSQPTMKLESLPLPKFS</sequence>
<evidence type="ECO:0000256" key="7">
    <source>
        <dbReference type="ARBA" id="ARBA00023306"/>
    </source>
</evidence>
<dbReference type="EC" id="3.1.3.48" evidence="2"/>
<evidence type="ECO:0000256" key="5">
    <source>
        <dbReference type="ARBA" id="ARBA00022801"/>
    </source>
</evidence>
<feature type="compositionally biased region" description="Basic residues" evidence="9">
    <location>
        <begin position="295"/>
        <end position="304"/>
    </location>
</feature>
<evidence type="ECO:0000259" key="10">
    <source>
        <dbReference type="PROSITE" id="PS50206"/>
    </source>
</evidence>
<dbReference type="Proteomes" id="UP000887540">
    <property type="component" value="Unplaced"/>
</dbReference>
<reference evidence="12" key="1">
    <citation type="submission" date="2022-11" db="UniProtKB">
        <authorList>
            <consortium name="WormBaseParasite"/>
        </authorList>
    </citation>
    <scope>IDENTIFICATION</scope>
</reference>
<dbReference type="Pfam" id="PF00581">
    <property type="entry name" value="Rhodanese"/>
    <property type="match status" value="1"/>
</dbReference>
<dbReference type="FunFam" id="3.40.250.10:FF:000021">
    <property type="entry name" value="M-phase inducer phosphatase cdc-25.2"/>
    <property type="match status" value="1"/>
</dbReference>
<dbReference type="AlphaFoldDB" id="A0A914DPY1"/>
<keyword evidence="7" id="KW-0131">Cell cycle</keyword>
<dbReference type="GO" id="GO:0051301">
    <property type="term" value="P:cell division"/>
    <property type="evidence" value="ECO:0007669"/>
    <property type="project" value="UniProtKB-KW"/>
</dbReference>
<dbReference type="GO" id="GO:0005737">
    <property type="term" value="C:cytoplasm"/>
    <property type="evidence" value="ECO:0007669"/>
    <property type="project" value="TreeGrafter"/>
</dbReference>
<keyword evidence="6" id="KW-0904">Protein phosphatase</keyword>
<keyword evidence="11" id="KW-1185">Reference proteome</keyword>
<dbReference type="GO" id="GO:0000086">
    <property type="term" value="P:G2/M transition of mitotic cell cycle"/>
    <property type="evidence" value="ECO:0007669"/>
    <property type="project" value="TreeGrafter"/>
</dbReference>
<evidence type="ECO:0000256" key="2">
    <source>
        <dbReference type="ARBA" id="ARBA00013064"/>
    </source>
</evidence>
<accession>A0A914DPY1</accession>
<dbReference type="InterPro" id="IPR000751">
    <property type="entry name" value="MPI_Phosphatase"/>
</dbReference>
<evidence type="ECO:0000256" key="8">
    <source>
        <dbReference type="ARBA" id="ARBA00051722"/>
    </source>
</evidence>
<name>A0A914DPY1_9BILA</name>
<dbReference type="GO" id="GO:0005634">
    <property type="term" value="C:nucleus"/>
    <property type="evidence" value="ECO:0007669"/>
    <property type="project" value="TreeGrafter"/>
</dbReference>
<dbReference type="Gene3D" id="3.40.250.10">
    <property type="entry name" value="Rhodanese-like domain"/>
    <property type="match status" value="1"/>
</dbReference>
<evidence type="ECO:0000313" key="12">
    <source>
        <dbReference type="WBParaSite" id="ACRNAN_scaffold3542.g9055.t1"/>
    </source>
</evidence>
<dbReference type="SMART" id="SM00450">
    <property type="entry name" value="RHOD"/>
    <property type="match status" value="1"/>
</dbReference>
<keyword evidence="4" id="KW-0498">Mitosis</keyword>
<dbReference type="InterPro" id="IPR036873">
    <property type="entry name" value="Rhodanese-like_dom_sf"/>
</dbReference>
<dbReference type="PRINTS" id="PR00716">
    <property type="entry name" value="MPIPHPHTASE"/>
</dbReference>
<comment type="catalytic activity">
    <reaction evidence="8">
        <text>O-phospho-L-tyrosyl-[protein] + H2O = L-tyrosyl-[protein] + phosphate</text>
        <dbReference type="Rhea" id="RHEA:10684"/>
        <dbReference type="Rhea" id="RHEA-COMP:10136"/>
        <dbReference type="Rhea" id="RHEA-COMP:20101"/>
        <dbReference type="ChEBI" id="CHEBI:15377"/>
        <dbReference type="ChEBI" id="CHEBI:43474"/>
        <dbReference type="ChEBI" id="CHEBI:46858"/>
        <dbReference type="ChEBI" id="CHEBI:61978"/>
        <dbReference type="EC" id="3.1.3.48"/>
    </reaction>
</comment>
<dbReference type="SUPFAM" id="SSF52821">
    <property type="entry name" value="Rhodanese/Cell cycle control phosphatase"/>
    <property type="match status" value="1"/>
</dbReference>
<evidence type="ECO:0000256" key="9">
    <source>
        <dbReference type="SAM" id="MobiDB-lite"/>
    </source>
</evidence>
<organism evidence="11 12">
    <name type="scientific">Acrobeloides nanus</name>
    <dbReference type="NCBI Taxonomy" id="290746"/>
    <lineage>
        <taxon>Eukaryota</taxon>
        <taxon>Metazoa</taxon>
        <taxon>Ecdysozoa</taxon>
        <taxon>Nematoda</taxon>
        <taxon>Chromadorea</taxon>
        <taxon>Rhabditida</taxon>
        <taxon>Tylenchina</taxon>
        <taxon>Cephalobomorpha</taxon>
        <taxon>Cephaloboidea</taxon>
        <taxon>Cephalobidae</taxon>
        <taxon>Acrobeloides</taxon>
    </lineage>
</organism>
<evidence type="ECO:0000256" key="3">
    <source>
        <dbReference type="ARBA" id="ARBA00022618"/>
    </source>
</evidence>
<dbReference type="InterPro" id="IPR001763">
    <property type="entry name" value="Rhodanese-like_dom"/>
</dbReference>
<evidence type="ECO:0000313" key="11">
    <source>
        <dbReference type="Proteomes" id="UP000887540"/>
    </source>
</evidence>
<feature type="domain" description="Rhodanese" evidence="10">
    <location>
        <begin position="148"/>
        <end position="257"/>
    </location>
</feature>
<keyword evidence="5" id="KW-0378">Hydrolase</keyword>
<protein>
    <recommendedName>
        <fullName evidence="2">protein-tyrosine-phosphatase</fullName>
        <ecNumber evidence="2">3.1.3.48</ecNumber>
    </recommendedName>
</protein>
<feature type="region of interest" description="Disordered" evidence="9">
    <location>
        <begin position="282"/>
        <end position="322"/>
    </location>
</feature>
<dbReference type="GO" id="GO:0010971">
    <property type="term" value="P:positive regulation of G2/M transition of mitotic cell cycle"/>
    <property type="evidence" value="ECO:0007669"/>
    <property type="project" value="TreeGrafter"/>
</dbReference>
<evidence type="ECO:0000256" key="6">
    <source>
        <dbReference type="ARBA" id="ARBA00022912"/>
    </source>
</evidence>
<evidence type="ECO:0000256" key="4">
    <source>
        <dbReference type="ARBA" id="ARBA00022776"/>
    </source>
</evidence>
<dbReference type="PROSITE" id="PS50206">
    <property type="entry name" value="RHODANESE_3"/>
    <property type="match status" value="1"/>
</dbReference>
<dbReference type="GO" id="GO:0110032">
    <property type="term" value="P:positive regulation of G2/MI transition of meiotic cell cycle"/>
    <property type="evidence" value="ECO:0007669"/>
    <property type="project" value="TreeGrafter"/>
</dbReference>
<evidence type="ECO:0000256" key="1">
    <source>
        <dbReference type="ARBA" id="ARBA00011065"/>
    </source>
</evidence>
<keyword evidence="3" id="KW-0132">Cell division</keyword>
<comment type="similarity">
    <text evidence="1">Belongs to the MPI phosphatase family.</text>
</comment>
<dbReference type="PANTHER" id="PTHR10828:SF76">
    <property type="entry name" value="M-PHASE INDUCER PHOSPHATASE"/>
    <property type="match status" value="1"/>
</dbReference>